<proteinExistence type="predicted"/>
<dbReference type="InterPro" id="IPR001173">
    <property type="entry name" value="Glyco_trans_2-like"/>
</dbReference>
<evidence type="ECO:0000313" key="3">
    <source>
        <dbReference type="EMBL" id="RGI80033.1"/>
    </source>
</evidence>
<gene>
    <name evidence="4" type="ORF">DW758_02645</name>
    <name evidence="3" type="ORF">DXD90_00430</name>
    <name evidence="2" type="ORF">JQN06_15710</name>
</gene>
<evidence type="ECO:0000259" key="1">
    <source>
        <dbReference type="Pfam" id="PF00535"/>
    </source>
</evidence>
<sequence>MKLSFVIVEYHSVEDILACSSSIQENMEKTSYQFEIIVSSNSLYNSEKRKQLLAVHSLCKWIFNAENGGFAYAMNQGLKVATGDILVIMNPDVRLKSGIGEMVEYFAAHEKIGLIAPMIRNTLGDIQDSYRHFITPWRFLVRHLVRVIGQKKLKKYDNPVNMDWVCGAFMMMSRASYTFAKGLDDGYFLYCEDMDLCKRMWLGGYKVIYYPMAEIEYEGTRSARYSLKYALVFLKSLLRYWRKFGCIG</sequence>
<dbReference type="AlphaFoldDB" id="A0A374N9R5"/>
<dbReference type="PANTHER" id="PTHR43179">
    <property type="entry name" value="RHAMNOSYLTRANSFERASE WBBL"/>
    <property type="match status" value="1"/>
</dbReference>
<dbReference type="RefSeq" id="WP_117713517.1">
    <property type="nucleotide sequence ID" value="NZ_BAABXG010000001.1"/>
</dbReference>
<dbReference type="EMBL" id="QSJZ01000001">
    <property type="protein sequence ID" value="RHE26289.1"/>
    <property type="molecule type" value="Genomic_DNA"/>
</dbReference>
<dbReference type="InterPro" id="IPR029044">
    <property type="entry name" value="Nucleotide-diphossugar_trans"/>
</dbReference>
<organism evidence="3 5">
    <name type="scientific">Bacteroides uniformis</name>
    <dbReference type="NCBI Taxonomy" id="820"/>
    <lineage>
        <taxon>Bacteria</taxon>
        <taxon>Pseudomonadati</taxon>
        <taxon>Bacteroidota</taxon>
        <taxon>Bacteroidia</taxon>
        <taxon>Bacteroidales</taxon>
        <taxon>Bacteroidaceae</taxon>
        <taxon>Bacteroides</taxon>
    </lineage>
</organism>
<evidence type="ECO:0000313" key="6">
    <source>
        <dbReference type="Proteomes" id="UP000283601"/>
    </source>
</evidence>
<dbReference type="Proteomes" id="UP001196342">
    <property type="component" value="Unassembled WGS sequence"/>
</dbReference>
<name>A0A374N9R5_BACUN</name>
<evidence type="ECO:0000313" key="4">
    <source>
        <dbReference type="EMBL" id="RHE26289.1"/>
    </source>
</evidence>
<dbReference type="SUPFAM" id="SSF53448">
    <property type="entry name" value="Nucleotide-diphospho-sugar transferases"/>
    <property type="match status" value="1"/>
</dbReference>
<dbReference type="GO" id="GO:0016740">
    <property type="term" value="F:transferase activity"/>
    <property type="evidence" value="ECO:0007669"/>
    <property type="project" value="UniProtKB-KW"/>
</dbReference>
<evidence type="ECO:0000313" key="5">
    <source>
        <dbReference type="Proteomes" id="UP000263754"/>
    </source>
</evidence>
<dbReference type="Proteomes" id="UP000263754">
    <property type="component" value="Unassembled WGS sequence"/>
</dbReference>
<reference evidence="2 7" key="2">
    <citation type="submission" date="2020-12" db="EMBL/GenBank/DDBJ databases">
        <title>Microorganisms.</title>
        <authorList>
            <person name="Matos J."/>
            <person name="Faleiro L."/>
            <person name="Duarte I."/>
        </authorList>
    </citation>
    <scope>NUCLEOTIDE SEQUENCE [LARGE SCALE GENOMIC DNA]</scope>
    <source>
        <strain evidence="2 7">PtFD3Pch2</strain>
    </source>
</reference>
<dbReference type="Pfam" id="PF00535">
    <property type="entry name" value="Glycos_transf_2"/>
    <property type="match status" value="1"/>
</dbReference>
<dbReference type="EMBL" id="JAFBJK010000004">
    <property type="protein sequence ID" value="MBT8727579.1"/>
    <property type="molecule type" value="Genomic_DNA"/>
</dbReference>
<evidence type="ECO:0000313" key="7">
    <source>
        <dbReference type="Proteomes" id="UP001196342"/>
    </source>
</evidence>
<comment type="caution">
    <text evidence="3">The sequence shown here is derived from an EMBL/GenBank/DDBJ whole genome shotgun (WGS) entry which is preliminary data.</text>
</comment>
<dbReference type="Proteomes" id="UP000283601">
    <property type="component" value="Unassembled WGS sequence"/>
</dbReference>
<evidence type="ECO:0000313" key="2">
    <source>
        <dbReference type="EMBL" id="MBT8727579.1"/>
    </source>
</evidence>
<dbReference type="EMBL" id="QSOF01000001">
    <property type="protein sequence ID" value="RGI80033.1"/>
    <property type="molecule type" value="Genomic_DNA"/>
</dbReference>
<keyword evidence="3" id="KW-0808">Transferase</keyword>
<dbReference type="PANTHER" id="PTHR43179:SF7">
    <property type="entry name" value="RHAMNOSYLTRANSFERASE WBBL"/>
    <property type="match status" value="1"/>
</dbReference>
<dbReference type="Gene3D" id="3.90.550.10">
    <property type="entry name" value="Spore Coat Polysaccharide Biosynthesis Protein SpsA, Chain A"/>
    <property type="match status" value="1"/>
</dbReference>
<reference evidence="5 6" key="1">
    <citation type="submission" date="2018-08" db="EMBL/GenBank/DDBJ databases">
        <title>A genome reference for cultivated species of the human gut microbiota.</title>
        <authorList>
            <person name="Zou Y."/>
            <person name="Xue W."/>
            <person name="Luo G."/>
        </authorList>
    </citation>
    <scope>NUCLEOTIDE SEQUENCE [LARGE SCALE GENOMIC DNA]</scope>
    <source>
        <strain evidence="4 6">AM29-12AC</strain>
        <strain evidence="3 5">TM10-17</strain>
    </source>
</reference>
<keyword evidence="7" id="KW-1185">Reference proteome</keyword>
<feature type="domain" description="Glycosyltransferase 2-like" evidence="1">
    <location>
        <begin position="4"/>
        <end position="175"/>
    </location>
</feature>
<protein>
    <submittedName>
        <fullName evidence="3">Glycosyltransferase family 2 protein</fullName>
    </submittedName>
</protein>
<accession>A0A374N9R5</accession>